<evidence type="ECO:0000313" key="1">
    <source>
        <dbReference type="EMBL" id="GGO50454.1"/>
    </source>
</evidence>
<dbReference type="EMBL" id="BMMP01000009">
    <property type="protein sequence ID" value="GGO50454.1"/>
    <property type="molecule type" value="Genomic_DNA"/>
</dbReference>
<reference evidence="2" key="1">
    <citation type="journal article" date="2019" name="Int. J. Syst. Evol. Microbiol.">
        <title>The Global Catalogue of Microorganisms (GCM) 10K type strain sequencing project: providing services to taxonomists for standard genome sequencing and annotation.</title>
        <authorList>
            <consortium name="The Broad Institute Genomics Platform"/>
            <consortium name="The Broad Institute Genome Sequencing Center for Infectious Disease"/>
            <person name="Wu L."/>
            <person name="Ma J."/>
        </authorList>
    </citation>
    <scope>NUCLEOTIDE SEQUENCE [LARGE SCALE GENOMIC DNA]</scope>
    <source>
        <strain evidence="2">CGMCC 4.7178</strain>
    </source>
</reference>
<proteinExistence type="predicted"/>
<keyword evidence="2" id="KW-1185">Reference proteome</keyword>
<evidence type="ECO:0008006" key="3">
    <source>
        <dbReference type="Google" id="ProtNLM"/>
    </source>
</evidence>
<protein>
    <recommendedName>
        <fullName evidence="3">Methyltransferase</fullName>
    </recommendedName>
</protein>
<evidence type="ECO:0000313" key="2">
    <source>
        <dbReference type="Proteomes" id="UP000631535"/>
    </source>
</evidence>
<dbReference type="Gene3D" id="3.40.50.150">
    <property type="entry name" value="Vaccinia Virus protein VP39"/>
    <property type="match status" value="1"/>
</dbReference>
<dbReference type="RefSeq" id="WP_189037652.1">
    <property type="nucleotide sequence ID" value="NZ_BMMP01000009.1"/>
</dbReference>
<name>A0ABQ2ME60_9ACTN</name>
<dbReference type="InterPro" id="IPR029063">
    <property type="entry name" value="SAM-dependent_MTases_sf"/>
</dbReference>
<dbReference type="SUPFAM" id="SSF53335">
    <property type="entry name" value="S-adenosyl-L-methionine-dependent methyltransferases"/>
    <property type="match status" value="1"/>
</dbReference>
<sequence>MGEQNRTRTALSADDPTADRAWALHETLPHTLPAAEIIALNTPKADLHTWRTYAYREWTFEMPPGVFTPGETSRMIHDRILDGTIPVGGRSYAAMGVGLGVEAVVAGLRGAKEVHAVDIDPESVRAMTEAYERIVGDKPGTLFHPWVSDLFESVPDGAQFDVITFNPPAVRETVSEDPAVVRNVCVGIGIVRQFFDQIVQRDLLVDDGEIYFIVSNTSELRNIVAYAITSGFFPEVMHHQTWNTDDVQTFLFKLRRSAAV</sequence>
<dbReference type="CDD" id="cd02440">
    <property type="entry name" value="AdoMet_MTases"/>
    <property type="match status" value="1"/>
</dbReference>
<organism evidence="1 2">
    <name type="scientific">Streptomyces daqingensis</name>
    <dbReference type="NCBI Taxonomy" id="1472640"/>
    <lineage>
        <taxon>Bacteria</taxon>
        <taxon>Bacillati</taxon>
        <taxon>Actinomycetota</taxon>
        <taxon>Actinomycetes</taxon>
        <taxon>Kitasatosporales</taxon>
        <taxon>Streptomycetaceae</taxon>
        <taxon>Streptomyces</taxon>
    </lineage>
</organism>
<accession>A0ABQ2ME60</accession>
<dbReference type="Proteomes" id="UP000631535">
    <property type="component" value="Unassembled WGS sequence"/>
</dbReference>
<gene>
    <name evidence="1" type="ORF">GCM10012287_30210</name>
</gene>
<comment type="caution">
    <text evidence="1">The sequence shown here is derived from an EMBL/GenBank/DDBJ whole genome shotgun (WGS) entry which is preliminary data.</text>
</comment>